<dbReference type="PANTHER" id="PTHR34276">
    <property type="entry name" value="MINI-RIBONUCLEASE 3"/>
    <property type="match status" value="1"/>
</dbReference>
<evidence type="ECO:0000256" key="2">
    <source>
        <dbReference type="ARBA" id="ARBA00022552"/>
    </source>
</evidence>
<dbReference type="InterPro" id="IPR036389">
    <property type="entry name" value="RNase_III_sf"/>
</dbReference>
<evidence type="ECO:0000313" key="8">
    <source>
        <dbReference type="EMBL" id="MBC5640614.1"/>
    </source>
</evidence>
<feature type="active site" evidence="6">
    <location>
        <position position="28"/>
    </location>
</feature>
<dbReference type="PIRSF" id="PIRSF005520">
    <property type="entry name" value="UCP005520"/>
    <property type="match status" value="1"/>
</dbReference>
<comment type="subunit">
    <text evidence="6">Homodimer.</text>
</comment>
<comment type="caution">
    <text evidence="8">The sequence shown here is derived from an EMBL/GenBank/DDBJ whole genome shotgun (WGS) entry which is preliminary data.</text>
</comment>
<dbReference type="GO" id="GO:0019843">
    <property type="term" value="F:rRNA binding"/>
    <property type="evidence" value="ECO:0007669"/>
    <property type="project" value="UniProtKB-UniRule"/>
</dbReference>
<keyword evidence="6" id="KW-0694">RNA-binding</keyword>
<dbReference type="SUPFAM" id="SSF69065">
    <property type="entry name" value="RNase III domain-like"/>
    <property type="match status" value="1"/>
</dbReference>
<evidence type="ECO:0000256" key="4">
    <source>
        <dbReference type="ARBA" id="ARBA00022759"/>
    </source>
</evidence>
<comment type="subcellular location">
    <subcellularLocation>
        <location evidence="6">Cytoplasm</location>
    </subcellularLocation>
</comment>
<accession>A0A8I0DNN8</accession>
<keyword evidence="1 6" id="KW-0690">Ribosome biogenesis</keyword>
<keyword evidence="9" id="KW-1185">Reference proteome</keyword>
<comment type="similarity">
    <text evidence="6">Belongs to the MrnC RNase family.</text>
</comment>
<evidence type="ECO:0000256" key="3">
    <source>
        <dbReference type="ARBA" id="ARBA00022722"/>
    </source>
</evidence>
<dbReference type="InterPro" id="IPR008226">
    <property type="entry name" value="Mini3_fam"/>
</dbReference>
<reference evidence="8" key="1">
    <citation type="submission" date="2020-08" db="EMBL/GenBank/DDBJ databases">
        <title>Genome public.</title>
        <authorList>
            <person name="Liu C."/>
            <person name="Sun Q."/>
        </authorList>
    </citation>
    <scope>NUCLEOTIDE SEQUENCE</scope>
    <source>
        <strain evidence="8">NSJ-42</strain>
    </source>
</reference>
<feature type="domain" description="RNase III" evidence="7">
    <location>
        <begin position="22"/>
        <end position="118"/>
    </location>
</feature>
<keyword evidence="5 6" id="KW-0378">Hydrolase</keyword>
<keyword evidence="2 6" id="KW-0698">rRNA processing</keyword>
<dbReference type="EC" id="3.1.26.-" evidence="6"/>
<evidence type="ECO:0000313" key="9">
    <source>
        <dbReference type="Proteomes" id="UP000662088"/>
    </source>
</evidence>
<dbReference type="RefSeq" id="WP_022212433.1">
    <property type="nucleotide sequence ID" value="NZ_JACOOQ010000015.1"/>
</dbReference>
<keyword evidence="3 6" id="KW-0540">Nuclease</keyword>
<dbReference type="EMBL" id="JACOOQ010000015">
    <property type="protein sequence ID" value="MBC5640614.1"/>
    <property type="molecule type" value="Genomic_DNA"/>
</dbReference>
<comment type="cofactor">
    <cofactor evidence="6">
        <name>Mg(2+)</name>
        <dbReference type="ChEBI" id="CHEBI:18420"/>
    </cofactor>
</comment>
<keyword evidence="6" id="KW-0699">rRNA-binding</keyword>
<dbReference type="GO" id="GO:0004525">
    <property type="term" value="F:ribonuclease III activity"/>
    <property type="evidence" value="ECO:0007669"/>
    <property type="project" value="InterPro"/>
</dbReference>
<name>A0A8I0DNN8_9CLOT</name>
<keyword evidence="6" id="KW-0963">Cytoplasm</keyword>
<evidence type="ECO:0000256" key="1">
    <source>
        <dbReference type="ARBA" id="ARBA00022517"/>
    </source>
</evidence>
<dbReference type="GO" id="GO:0005737">
    <property type="term" value="C:cytoplasm"/>
    <property type="evidence" value="ECO:0007669"/>
    <property type="project" value="UniProtKB-SubCell"/>
</dbReference>
<keyword evidence="6" id="KW-0460">Magnesium</keyword>
<evidence type="ECO:0000256" key="6">
    <source>
        <dbReference type="HAMAP-Rule" id="MF_01468"/>
    </source>
</evidence>
<dbReference type="Pfam" id="PF00636">
    <property type="entry name" value="Ribonuclease_3"/>
    <property type="match status" value="1"/>
</dbReference>
<dbReference type="PANTHER" id="PTHR34276:SF1">
    <property type="entry name" value="MINI-RIBONUCLEASE 3"/>
    <property type="match status" value="1"/>
</dbReference>
<protein>
    <recommendedName>
        <fullName evidence="6">Mini-ribonuclease 3</fullName>
        <shortName evidence="6">Mini-3</shortName>
        <shortName evidence="6">Mini-RNase 3</shortName>
        <ecNumber evidence="6">3.1.26.-</ecNumber>
    </recommendedName>
    <alternativeName>
        <fullName evidence="6">Mini-RNase III</fullName>
        <shortName evidence="6">Mini-III</shortName>
    </alternativeName>
</protein>
<proteinExistence type="inferred from homology"/>
<comment type="function">
    <text evidence="6">Involved in correct processing of both the 5' and 3' ends of 23S rRNA precursor. Processes 30S rRNA precursor transcript even in absence of ribonuclease 3 (Rnc); Rnc processes 30S rRNA into smaller rRNA precursors.</text>
</comment>
<evidence type="ECO:0000259" key="7">
    <source>
        <dbReference type="Pfam" id="PF00636"/>
    </source>
</evidence>
<gene>
    <name evidence="6" type="primary">mrnC</name>
    <name evidence="8" type="ORF">H8R92_09325</name>
</gene>
<evidence type="ECO:0000256" key="5">
    <source>
        <dbReference type="ARBA" id="ARBA00022801"/>
    </source>
</evidence>
<dbReference type="InterPro" id="IPR000999">
    <property type="entry name" value="RNase_III_dom"/>
</dbReference>
<organism evidence="8 9">
    <name type="scientific">Clostridium lentum</name>
    <dbReference type="NCBI Taxonomy" id="2763037"/>
    <lineage>
        <taxon>Bacteria</taxon>
        <taxon>Bacillati</taxon>
        <taxon>Bacillota</taxon>
        <taxon>Clostridia</taxon>
        <taxon>Eubacteriales</taxon>
        <taxon>Clostridiaceae</taxon>
        <taxon>Clostridium</taxon>
    </lineage>
</organism>
<dbReference type="Gene3D" id="1.10.1520.10">
    <property type="entry name" value="Ribonuclease III domain"/>
    <property type="match status" value="1"/>
</dbReference>
<keyword evidence="4 6" id="KW-0255">Endonuclease</keyword>
<dbReference type="HAMAP" id="MF_01468">
    <property type="entry name" value="RNase_Mini_III"/>
    <property type="match status" value="1"/>
</dbReference>
<dbReference type="Proteomes" id="UP000662088">
    <property type="component" value="Unassembled WGS sequence"/>
</dbReference>
<sequence>MLQDYREKEFSAKDAKLLNPLQLALIGDAVYELYIRNYILANNMSLSAHKIHVKAIGYVKAKNQSAIMHSLEEELTEEESYIFKRGRNAKSATVPKNADVRDYRMATGFEALVGYLHLIGDYERLNYILSKAVTIDISK</sequence>
<dbReference type="AlphaFoldDB" id="A0A8I0DNN8"/>
<dbReference type="GO" id="GO:0006364">
    <property type="term" value="P:rRNA processing"/>
    <property type="evidence" value="ECO:0007669"/>
    <property type="project" value="UniProtKB-UniRule"/>
</dbReference>